<evidence type="ECO:0000313" key="1">
    <source>
        <dbReference type="EMBL" id="ETO09995.1"/>
    </source>
</evidence>
<dbReference type="Proteomes" id="UP000023152">
    <property type="component" value="Unassembled WGS sequence"/>
</dbReference>
<protein>
    <submittedName>
        <fullName evidence="1">Uncharacterized protein</fullName>
    </submittedName>
</protein>
<evidence type="ECO:0000313" key="2">
    <source>
        <dbReference type="Proteomes" id="UP000023152"/>
    </source>
</evidence>
<proteinExistence type="predicted"/>
<organism evidence="1 2">
    <name type="scientific">Reticulomyxa filosa</name>
    <dbReference type="NCBI Taxonomy" id="46433"/>
    <lineage>
        <taxon>Eukaryota</taxon>
        <taxon>Sar</taxon>
        <taxon>Rhizaria</taxon>
        <taxon>Retaria</taxon>
        <taxon>Foraminifera</taxon>
        <taxon>Monothalamids</taxon>
        <taxon>Reticulomyxidae</taxon>
        <taxon>Reticulomyxa</taxon>
    </lineage>
</organism>
<reference evidence="1 2" key="1">
    <citation type="journal article" date="2013" name="Curr. Biol.">
        <title>The Genome of the Foraminiferan Reticulomyxa filosa.</title>
        <authorList>
            <person name="Glockner G."/>
            <person name="Hulsmann N."/>
            <person name="Schleicher M."/>
            <person name="Noegel A.A."/>
            <person name="Eichinger L."/>
            <person name="Gallinger C."/>
            <person name="Pawlowski J."/>
            <person name="Sierra R."/>
            <person name="Euteneuer U."/>
            <person name="Pillet L."/>
            <person name="Moustafa A."/>
            <person name="Platzer M."/>
            <person name="Groth M."/>
            <person name="Szafranski K."/>
            <person name="Schliwa M."/>
        </authorList>
    </citation>
    <scope>NUCLEOTIDE SEQUENCE [LARGE SCALE GENOMIC DNA]</scope>
</reference>
<accession>X6MAE1</accession>
<dbReference type="AlphaFoldDB" id="X6MAE1"/>
<dbReference type="EMBL" id="ASPP01023744">
    <property type="protein sequence ID" value="ETO09995.1"/>
    <property type="molecule type" value="Genomic_DNA"/>
</dbReference>
<feature type="non-terminal residue" evidence="1">
    <location>
        <position position="128"/>
    </location>
</feature>
<keyword evidence="2" id="KW-1185">Reference proteome</keyword>
<name>X6MAE1_RETFI</name>
<comment type="caution">
    <text evidence="1">The sequence shown here is derived from an EMBL/GenBank/DDBJ whole genome shotgun (WGS) entry which is preliminary data.</text>
</comment>
<gene>
    <name evidence="1" type="ORF">RFI_27382</name>
</gene>
<sequence>MDKKNRNNELLIKTKGLQYFVGRSGENEECHKRFGVSYVWHNMHMCILHEIKDNNQIHSNWFSPTKQEIQKLEESKVQLMSQVEPLQKQNAILSECIRALNGKMQQDNEYLTSVLKQKKEIEDQLLEQ</sequence>